<reference evidence="1 2" key="1">
    <citation type="submission" date="2016-10" db="EMBL/GenBank/DDBJ databases">
        <authorList>
            <person name="de Groot N.N."/>
        </authorList>
    </citation>
    <scope>NUCLEOTIDE SEQUENCE [LARGE SCALE GENOMIC DNA]</scope>
    <source>
        <strain evidence="1 2">NLAE-zl-C202</strain>
    </source>
</reference>
<accession>A0A1I4UUG9</accession>
<organism evidence="1 2">
    <name type="scientific">Bacteroides xylanisolvens</name>
    <dbReference type="NCBI Taxonomy" id="371601"/>
    <lineage>
        <taxon>Bacteria</taxon>
        <taxon>Pseudomonadati</taxon>
        <taxon>Bacteroidota</taxon>
        <taxon>Bacteroidia</taxon>
        <taxon>Bacteroidales</taxon>
        <taxon>Bacteroidaceae</taxon>
        <taxon>Bacteroides</taxon>
    </lineage>
</organism>
<proteinExistence type="predicted"/>
<sequence length="76" mass="9146">MGEGLSKVTFNLLTFDNPSLFPFHAFRENKRIYNYFFNKYVFSSKKVYLCRLIQLFKPQLLLHYTQTNTVKRNNSN</sequence>
<gene>
    <name evidence="1" type="ORF">SAMN05216250_11410</name>
</gene>
<dbReference type="EMBL" id="FOUM01000014">
    <property type="protein sequence ID" value="SFM92581.1"/>
    <property type="molecule type" value="Genomic_DNA"/>
</dbReference>
<evidence type="ECO:0000313" key="2">
    <source>
        <dbReference type="Proteomes" id="UP000183766"/>
    </source>
</evidence>
<dbReference type="AlphaFoldDB" id="A0A1I4UUG9"/>
<evidence type="ECO:0000313" key="1">
    <source>
        <dbReference type="EMBL" id="SFM92581.1"/>
    </source>
</evidence>
<protein>
    <submittedName>
        <fullName evidence="1">Uncharacterized protein</fullName>
    </submittedName>
</protein>
<dbReference type="Proteomes" id="UP000183766">
    <property type="component" value="Unassembled WGS sequence"/>
</dbReference>
<name>A0A1I4UUG9_9BACE</name>